<gene>
    <name evidence="5" type="ORF">BWR60_33400</name>
</gene>
<name>A0A211YZ90_9PROT</name>
<dbReference type="SUPFAM" id="SSF48452">
    <property type="entry name" value="TPR-like"/>
    <property type="match status" value="1"/>
</dbReference>
<comment type="caution">
    <text evidence="5">The sequence shown here is derived from an EMBL/GenBank/DDBJ whole genome shotgun (WGS) entry which is preliminary data.</text>
</comment>
<evidence type="ECO:0000256" key="2">
    <source>
        <dbReference type="ARBA" id="ARBA00019992"/>
    </source>
</evidence>
<dbReference type="PANTHER" id="PTHR16263">
    <property type="entry name" value="TETRATRICOPEPTIDE REPEAT PROTEIN 38"/>
    <property type="match status" value="1"/>
</dbReference>
<keyword evidence="3" id="KW-0677">Repeat</keyword>
<protein>
    <recommendedName>
        <fullName evidence="2">Tetratricopeptide repeat protein 38</fullName>
    </recommendedName>
</protein>
<dbReference type="RefSeq" id="WP_088157217.1">
    <property type="nucleotide sequence ID" value="NZ_NHON01000134.1"/>
</dbReference>
<keyword evidence="4" id="KW-0802">TPR repeat</keyword>
<reference evidence="6" key="1">
    <citation type="submission" date="2017-05" db="EMBL/GenBank/DDBJ databases">
        <authorList>
            <person name="Macchi M."/>
            <person name="Festa S."/>
            <person name="Coppotelli B.M."/>
            <person name="Morelli I.S."/>
        </authorList>
    </citation>
    <scope>NUCLEOTIDE SEQUENCE [LARGE SCALE GENOMIC DNA]</scope>
    <source>
        <strain evidence="6">I</strain>
    </source>
</reference>
<dbReference type="OrthoDB" id="9815900at2"/>
<proteinExistence type="inferred from homology"/>
<sequence length="443" mass="47342">MPLDAFDLSTSSASRAATAAFEEAVRGLAAHRPSTGIALGRALAADPDHVPALALKGFASLIQAREELAAPAREALADARRALAAKAGGTADERALVEALALASDDRFADAAASLDQSFADRPATFLPFKIAHALRFMLGDAAGMLAASQRMMAVWCPDRPAAGFLLGCHAFAVEEHGAYAAAEAYGRQAVAMEPDDAWGLHAVSHVHEMRGETEAGIEWLERSRGSWSRCNNFSFHMAWHLALLHLERGEHERVLRLYDQEVRPAPTDDFRDMANAVSLLWRLERLGVDVGGRWAELAEIARRRRADTTLVFASLHNLIALVALGDRPAAAELVMALQVRAQGSGDQARVAADPGLPLARAITGMGGERGVLDRLAAALPQLGGSNAQRDLFVLALAETASRRGDAPALRAIGAARRRLKAEDRLIAAVDGRASSARLRAHR</sequence>
<dbReference type="InterPro" id="IPR011990">
    <property type="entry name" value="TPR-like_helical_dom_sf"/>
</dbReference>
<dbReference type="STRING" id="1122125.GCA_000423185_02456"/>
<dbReference type="Proteomes" id="UP000196655">
    <property type="component" value="Unassembled WGS sequence"/>
</dbReference>
<evidence type="ECO:0000256" key="3">
    <source>
        <dbReference type="ARBA" id="ARBA00022737"/>
    </source>
</evidence>
<dbReference type="InterPro" id="IPR033891">
    <property type="entry name" value="TTC38"/>
</dbReference>
<evidence type="ECO:0000313" key="5">
    <source>
        <dbReference type="EMBL" id="OWJ58320.1"/>
    </source>
</evidence>
<dbReference type="Gene3D" id="1.25.40.10">
    <property type="entry name" value="Tetratricopeptide repeat domain"/>
    <property type="match status" value="1"/>
</dbReference>
<evidence type="ECO:0000256" key="4">
    <source>
        <dbReference type="ARBA" id="ARBA00022803"/>
    </source>
</evidence>
<dbReference type="EMBL" id="NHON01000134">
    <property type="protein sequence ID" value="OWJ58320.1"/>
    <property type="molecule type" value="Genomic_DNA"/>
</dbReference>
<evidence type="ECO:0000256" key="1">
    <source>
        <dbReference type="ARBA" id="ARBA00005857"/>
    </source>
</evidence>
<evidence type="ECO:0000313" key="6">
    <source>
        <dbReference type="Proteomes" id="UP000196655"/>
    </source>
</evidence>
<keyword evidence="6" id="KW-1185">Reference proteome</keyword>
<organism evidence="5 6">
    <name type="scientific">Inquilinus limosus</name>
    <dbReference type="NCBI Taxonomy" id="171674"/>
    <lineage>
        <taxon>Bacteria</taxon>
        <taxon>Pseudomonadati</taxon>
        <taxon>Pseudomonadota</taxon>
        <taxon>Alphaproteobacteria</taxon>
        <taxon>Rhodospirillales</taxon>
        <taxon>Rhodospirillaceae</taxon>
        <taxon>Inquilinus</taxon>
    </lineage>
</organism>
<comment type="similarity">
    <text evidence="1">Belongs to the TTC38 family.</text>
</comment>
<accession>A0A211YZ90</accession>
<dbReference type="AlphaFoldDB" id="A0A211YZ90"/>
<dbReference type="PANTHER" id="PTHR16263:SF4">
    <property type="entry name" value="TETRATRICOPEPTIDE REPEAT PROTEIN 38"/>
    <property type="match status" value="1"/>
</dbReference>